<evidence type="ECO:0000256" key="5">
    <source>
        <dbReference type="SAM" id="MobiDB-lite"/>
    </source>
</evidence>
<evidence type="ECO:0000313" key="6">
    <source>
        <dbReference type="EMBL" id="CAL8136298.1"/>
    </source>
</evidence>
<dbReference type="Gene3D" id="3.30.30.30">
    <property type="match status" value="1"/>
</dbReference>
<dbReference type="Gene3D" id="3.90.640.10">
    <property type="entry name" value="Actin, Chain A, domain 4"/>
    <property type="match status" value="1"/>
</dbReference>
<name>A0ABP1RUM8_9HEXA</name>
<keyword evidence="7" id="KW-1185">Reference proteome</keyword>
<comment type="caution">
    <text evidence="6">The sequence shown here is derived from an EMBL/GenBank/DDBJ whole genome shotgun (WGS) entry which is preliminary data.</text>
</comment>
<reference evidence="6 7" key="1">
    <citation type="submission" date="2024-08" db="EMBL/GenBank/DDBJ databases">
        <authorList>
            <person name="Cucini C."/>
            <person name="Frati F."/>
        </authorList>
    </citation>
    <scope>NUCLEOTIDE SEQUENCE [LARGE SCALE GENOMIC DNA]</scope>
</reference>
<dbReference type="Gene3D" id="3.30.420.40">
    <property type="match status" value="2"/>
</dbReference>
<dbReference type="InterPro" id="IPR043129">
    <property type="entry name" value="ATPase_NBD"/>
</dbReference>
<dbReference type="EMBL" id="CAXLJM020000111">
    <property type="protein sequence ID" value="CAL8136298.1"/>
    <property type="molecule type" value="Genomic_DNA"/>
</dbReference>
<keyword evidence="4" id="KW-0175">Coiled coil</keyword>
<dbReference type="Proteomes" id="UP001642540">
    <property type="component" value="Unassembled WGS sequence"/>
</dbReference>
<protein>
    <submittedName>
        <fullName evidence="6">Uncharacterized protein</fullName>
    </submittedName>
</protein>
<feature type="compositionally biased region" description="Polar residues" evidence="5">
    <location>
        <begin position="413"/>
        <end position="430"/>
    </location>
</feature>
<dbReference type="InterPro" id="IPR013126">
    <property type="entry name" value="Hsp_70_fam"/>
</dbReference>
<organism evidence="6 7">
    <name type="scientific">Orchesella dallaii</name>
    <dbReference type="NCBI Taxonomy" id="48710"/>
    <lineage>
        <taxon>Eukaryota</taxon>
        <taxon>Metazoa</taxon>
        <taxon>Ecdysozoa</taxon>
        <taxon>Arthropoda</taxon>
        <taxon>Hexapoda</taxon>
        <taxon>Collembola</taxon>
        <taxon>Entomobryomorpha</taxon>
        <taxon>Entomobryoidea</taxon>
        <taxon>Orchesellidae</taxon>
        <taxon>Orchesellinae</taxon>
        <taxon>Orchesella</taxon>
    </lineage>
</organism>
<accession>A0ABP1RUM8</accession>
<evidence type="ECO:0000313" key="7">
    <source>
        <dbReference type="Proteomes" id="UP001642540"/>
    </source>
</evidence>
<evidence type="ECO:0000256" key="4">
    <source>
        <dbReference type="SAM" id="Coils"/>
    </source>
</evidence>
<proteinExistence type="inferred from homology"/>
<dbReference type="SUPFAM" id="SSF53067">
    <property type="entry name" value="Actin-like ATPase domain"/>
    <property type="match status" value="1"/>
</dbReference>
<gene>
    <name evidence="6" type="ORF">ODALV1_LOCUS26378</name>
</gene>
<dbReference type="Pfam" id="PF00012">
    <property type="entry name" value="HSP70"/>
    <property type="match status" value="1"/>
</dbReference>
<feature type="region of interest" description="Disordered" evidence="5">
    <location>
        <begin position="405"/>
        <end position="430"/>
    </location>
</feature>
<feature type="region of interest" description="Disordered" evidence="5">
    <location>
        <begin position="1"/>
        <end position="21"/>
    </location>
</feature>
<sequence>MSADNQPLIDTEVSCEDSTQNEEQLEPLNTVDIDESPIVTADNVNNEIVEKKLEETIAEPVETLKNFEILQKCLETVIYDKMAVHYKDLGLKNIDTPVDTVINQIYDQTVQYAVATYQEEHGLSNLGYEETVDVLKSRFTSLLSNYLDVHQKVIEFHSQLETQLEPYVESATSLQLIKKLKEIKEILVTGQASPYNQLNDLAQDVCEVWCNNYRHVLDQIMENEHTHYQHHKNFILSKARGIYHEKMSTITNQEYVSPKKLSELHSNFLGSFIAIIKDVLMTKEEHQGDLNELINTLTAQLNFYFEEFKHENRAKLAQLQKTADQIITQQKKVYCDKMEDVLKREDKFDLFAIHQGIVAEVKQNLEFEMANRIHNKEPCQNYILSLEKSIEKYWRSFQHIHKSQEEKKAEFPSTPSLSGNCSRENSSRPSNWTAPPVPFIVFHLSLSKITVTIPKGNDITPFCSQPLLVGQRLDGQLDICEDYNELKTKSEEIFKIGELLTGNIELKGAQIVKINNNPIEVSVELLLGFIFDTLKRQVESQYKSFVESCVIIIPFWLTSFQRQQIIDGGKIAQFKKTRLINENLAIAMHAYTTNPDHEIFVLSENSQRVNATIYSVGDSIEDLRVIGHCGDYEVTKGTTVQEKITKACILAQSQTTSGVKIIKNIVKSRILQGNPALRLLFMSYETSDWKLYLQVAKINISNATFTKECCWESVAAEKGAILLARNFESLTKTLRDQLSSNIQYSVHPPVNPRTDYIYFARKEYAELFSQTPCGVVSRTLPDHAREALFYHESKYNGKLHEIGKLVIKENLTKVQLEMVIDFQLVPKFLNVNGDKESAAFSWTPCHFNEQRINQIISVMNSSNNNIVSEPNSQADEENNLKEELKRNLKNVYDRISNGEGKFRTDMGRDMALQQITESLGVLDSSVSLKVTESQQKIYDRITNKYFPA</sequence>
<keyword evidence="3" id="KW-0067">ATP-binding</keyword>
<keyword evidence="2" id="KW-0547">Nucleotide-binding</keyword>
<comment type="similarity">
    <text evidence="1">Belongs to the heat shock protein 70 family.</text>
</comment>
<evidence type="ECO:0000256" key="2">
    <source>
        <dbReference type="ARBA" id="ARBA00022741"/>
    </source>
</evidence>
<evidence type="ECO:0000256" key="1">
    <source>
        <dbReference type="ARBA" id="ARBA00007381"/>
    </source>
</evidence>
<evidence type="ECO:0000256" key="3">
    <source>
        <dbReference type="ARBA" id="ARBA00022840"/>
    </source>
</evidence>
<feature type="coiled-coil region" evidence="4">
    <location>
        <begin position="871"/>
        <end position="901"/>
    </location>
</feature>